<evidence type="ECO:0000313" key="4">
    <source>
        <dbReference type="Proteomes" id="UP000239430"/>
    </source>
</evidence>
<dbReference type="GO" id="GO:0003676">
    <property type="term" value="F:nucleic acid binding"/>
    <property type="evidence" value="ECO:0007669"/>
    <property type="project" value="InterPro"/>
</dbReference>
<comment type="caution">
    <text evidence="3">The sequence shown here is derived from an EMBL/GenBank/DDBJ whole genome shotgun (WGS) entry which is preliminary data.</text>
</comment>
<dbReference type="AlphaFoldDB" id="A0A9X7J1U8"/>
<dbReference type="InterPro" id="IPR003156">
    <property type="entry name" value="DHHA1_dom"/>
</dbReference>
<protein>
    <submittedName>
        <fullName evidence="3">Bifunctional oligoribonuclease and PAP phosphatase NrnA</fullName>
        <ecNumber evidence="3">3.1.-.-</ecNumber>
    </submittedName>
</protein>
<accession>A0A9X7J1U8</accession>
<dbReference type="GO" id="GO:0016787">
    <property type="term" value="F:hydrolase activity"/>
    <property type="evidence" value="ECO:0007669"/>
    <property type="project" value="UniProtKB-KW"/>
</dbReference>
<evidence type="ECO:0000259" key="1">
    <source>
        <dbReference type="Pfam" id="PF01368"/>
    </source>
</evidence>
<feature type="domain" description="DHHA1" evidence="2">
    <location>
        <begin position="239"/>
        <end position="308"/>
    </location>
</feature>
<dbReference type="Gene3D" id="3.10.310.30">
    <property type="match status" value="1"/>
</dbReference>
<dbReference type="Pfam" id="PF02272">
    <property type="entry name" value="DHHA1"/>
    <property type="match status" value="1"/>
</dbReference>
<keyword evidence="4" id="KW-1185">Reference proteome</keyword>
<gene>
    <name evidence="3" type="primary">nrnA</name>
    <name evidence="3" type="ORF">MOST_21440</name>
</gene>
<dbReference type="RefSeq" id="WP_054936073.1">
    <property type="nucleotide sequence ID" value="NZ_PVXL01000047.1"/>
</dbReference>
<dbReference type="PANTHER" id="PTHR47618:SF1">
    <property type="entry name" value="BIFUNCTIONAL OLIGORIBONUCLEASE AND PAP PHOSPHATASE NRNA"/>
    <property type="match status" value="1"/>
</dbReference>
<evidence type="ECO:0000259" key="2">
    <source>
        <dbReference type="Pfam" id="PF02272"/>
    </source>
</evidence>
<sequence>MTAIESIAATLATARDVAVVSHIIPDGDCLGSTLALALALRQRGTRAVAVNADPVPDMFQFLPGQETIIPPAKVEEIPSLLVMVDSTDMERAGEGFSQWRQKTKMVINIDHHVSNTRFGDLNLVDSRAAATAELIYTVLEKIPVSITPAIATCLYTALATDTGSFQYENCTATTMRLAARLMEQGADLSLIREYLWERKPLASIRLLAAVLPTLTLAYDGRVAWLTVSRATLDTIGALPEHAEGLVNYPRSIAGVEVGLLFRELPDGLVKVSLRSKKIVDVNAVAARFGGGGHRRAAGCTIRGDLDTVVTMVVAAAGEAL</sequence>
<dbReference type="InterPro" id="IPR051319">
    <property type="entry name" value="Oligoribo/pAp-PDE_c-di-AMP_PDE"/>
</dbReference>
<dbReference type="Proteomes" id="UP000239430">
    <property type="component" value="Unassembled WGS sequence"/>
</dbReference>
<dbReference type="SUPFAM" id="SSF64182">
    <property type="entry name" value="DHH phosphoesterases"/>
    <property type="match status" value="1"/>
</dbReference>
<dbReference type="EMBL" id="PVXL01000047">
    <property type="protein sequence ID" value="PRR72012.1"/>
    <property type="molecule type" value="Genomic_DNA"/>
</dbReference>
<evidence type="ECO:0000313" key="3">
    <source>
        <dbReference type="EMBL" id="PRR72012.1"/>
    </source>
</evidence>
<dbReference type="EC" id="3.1.-.-" evidence="3"/>
<proteinExistence type="predicted"/>
<organism evidence="3 4">
    <name type="scientific">Neomoorella stamsii</name>
    <dbReference type="NCBI Taxonomy" id="1266720"/>
    <lineage>
        <taxon>Bacteria</taxon>
        <taxon>Bacillati</taxon>
        <taxon>Bacillota</taxon>
        <taxon>Clostridia</taxon>
        <taxon>Neomoorellales</taxon>
        <taxon>Neomoorellaceae</taxon>
        <taxon>Neomoorella</taxon>
    </lineage>
</organism>
<dbReference type="InterPro" id="IPR001667">
    <property type="entry name" value="DDH_dom"/>
</dbReference>
<keyword evidence="3" id="KW-0378">Hydrolase</keyword>
<dbReference type="Gene3D" id="3.90.1640.10">
    <property type="entry name" value="inorganic pyrophosphatase (n-terminal core)"/>
    <property type="match status" value="1"/>
</dbReference>
<dbReference type="PANTHER" id="PTHR47618">
    <property type="entry name" value="BIFUNCTIONAL OLIGORIBONUCLEASE AND PAP PHOSPHATASE NRNA"/>
    <property type="match status" value="1"/>
</dbReference>
<name>A0A9X7J1U8_9FIRM</name>
<feature type="domain" description="DDH" evidence="1">
    <location>
        <begin position="17"/>
        <end position="157"/>
    </location>
</feature>
<dbReference type="Pfam" id="PF01368">
    <property type="entry name" value="DHH"/>
    <property type="match status" value="1"/>
</dbReference>
<dbReference type="InterPro" id="IPR038763">
    <property type="entry name" value="DHH_sf"/>
</dbReference>
<reference evidence="3 4" key="1">
    <citation type="submission" date="2018-03" db="EMBL/GenBank/DDBJ databases">
        <title>Genome sequence of Moorella stamsii DSM 26217.</title>
        <authorList>
            <person name="Poehlein A."/>
            <person name="Daniel R."/>
        </authorList>
    </citation>
    <scope>NUCLEOTIDE SEQUENCE [LARGE SCALE GENOMIC DNA]</scope>
    <source>
        <strain evidence="4">DSM 26217</strain>
    </source>
</reference>